<proteinExistence type="predicted"/>
<dbReference type="InterPro" id="IPR052163">
    <property type="entry name" value="DGC-Regulatory_Protein"/>
</dbReference>
<dbReference type="CDD" id="cd12914">
    <property type="entry name" value="PDC1_DGC_like"/>
    <property type="match status" value="1"/>
</dbReference>
<dbReference type="SMART" id="SM00267">
    <property type="entry name" value="GGDEF"/>
    <property type="match status" value="1"/>
</dbReference>
<sequence length="535" mass="58737">MTIRHLFDSIVTRLLALALLIVLTGSLTRYYALSAFLREDLSKVMEAQQLALANYVAHDIDEKVVQREMLLNRLARDLPRPLLEDPPRLEQWLREHYDYQPMFSIGMLVLGLDGMVIADYPPTQGRRQISFADRDYFHAALSGRPYIGKAAIGRVTKVPVLPMSAPIRGTDGRVQGVLVGITALGAPDFLDLMQHSRIGNHQDSFLLISPRDGLFVAASEPDMILKPLPPPGVNPLHDKAMAGWRGTGITINAKGVEEVCGVASVPSAGWFVVARIPSKEAFATVDRVKQFTLRNTLLALGIFTMVTCCGMYIVLRPLFVTARHADQMTRGELPLEPLPIHRNDEVGHLIAAFNRLLHKLDRHQLELARLAHHDPLTGLPNRALLTDRLQVAQAQAKRKGNALALLFMDLDGFKTINDKHGHKAGDKVLWLVAQRLSAIVRQTDTLARIGGDEFVLLLSDLDDNAEDIARTVAAKCLEAFAAPFPVGGADCTLGISIGIAIGSGLSTPDRLLQAADQAMYRVKKTGRSGSETIRV</sequence>
<evidence type="ECO:0000313" key="9">
    <source>
        <dbReference type="EMBL" id="POA98813.1"/>
    </source>
</evidence>
<dbReference type="Pfam" id="PF00672">
    <property type="entry name" value="HAMP"/>
    <property type="match status" value="1"/>
</dbReference>
<dbReference type="GO" id="GO:0003824">
    <property type="term" value="F:catalytic activity"/>
    <property type="evidence" value="ECO:0007669"/>
    <property type="project" value="UniProtKB-ARBA"/>
</dbReference>
<evidence type="ECO:0000256" key="5">
    <source>
        <dbReference type="ARBA" id="ARBA00023136"/>
    </source>
</evidence>
<dbReference type="GO" id="GO:0005886">
    <property type="term" value="C:plasma membrane"/>
    <property type="evidence" value="ECO:0007669"/>
    <property type="project" value="UniProtKB-SubCell"/>
</dbReference>
<dbReference type="InterPro" id="IPR003660">
    <property type="entry name" value="HAMP_dom"/>
</dbReference>
<dbReference type="NCBIfam" id="TIGR00254">
    <property type="entry name" value="GGDEF"/>
    <property type="match status" value="1"/>
</dbReference>
<dbReference type="PROSITE" id="PS50887">
    <property type="entry name" value="GGDEF"/>
    <property type="match status" value="1"/>
</dbReference>
<evidence type="ECO:0000313" key="10">
    <source>
        <dbReference type="Proteomes" id="UP000236416"/>
    </source>
</evidence>
<dbReference type="Pfam" id="PF00990">
    <property type="entry name" value="GGDEF"/>
    <property type="match status" value="1"/>
</dbReference>
<dbReference type="CDD" id="cd18774">
    <property type="entry name" value="PDC2_HK_sensor"/>
    <property type="match status" value="1"/>
</dbReference>
<feature type="domain" description="GGDEF" evidence="8">
    <location>
        <begin position="401"/>
        <end position="535"/>
    </location>
</feature>
<evidence type="ECO:0000259" key="7">
    <source>
        <dbReference type="PROSITE" id="PS50885"/>
    </source>
</evidence>
<dbReference type="InterPro" id="IPR029787">
    <property type="entry name" value="Nucleotide_cyclase"/>
</dbReference>
<evidence type="ECO:0000256" key="1">
    <source>
        <dbReference type="ARBA" id="ARBA00004651"/>
    </source>
</evidence>
<comment type="subcellular location">
    <subcellularLocation>
        <location evidence="1">Cell membrane</location>
        <topology evidence="1">Multi-pass membrane protein</topology>
    </subcellularLocation>
</comment>
<dbReference type="PANTHER" id="PTHR46663">
    <property type="entry name" value="DIGUANYLATE CYCLASE DGCT-RELATED"/>
    <property type="match status" value="1"/>
</dbReference>
<dbReference type="Gene3D" id="3.30.70.270">
    <property type="match status" value="1"/>
</dbReference>
<dbReference type="CDD" id="cd01949">
    <property type="entry name" value="GGDEF"/>
    <property type="match status" value="1"/>
</dbReference>
<comment type="caution">
    <text evidence="9">The sequence shown here is derived from an EMBL/GenBank/DDBJ whole genome shotgun (WGS) entry which is preliminary data.</text>
</comment>
<dbReference type="SUPFAM" id="SSF55073">
    <property type="entry name" value="Nucleotide cyclase"/>
    <property type="match status" value="1"/>
</dbReference>
<dbReference type="PROSITE" id="PS50885">
    <property type="entry name" value="HAMP"/>
    <property type="match status" value="1"/>
</dbReference>
<dbReference type="Proteomes" id="UP000236416">
    <property type="component" value="Unassembled WGS sequence"/>
</dbReference>
<feature type="transmembrane region" description="Helical" evidence="6">
    <location>
        <begin position="297"/>
        <end position="315"/>
    </location>
</feature>
<organism evidence="9 10">
    <name type="scientific">Chromobacterium sinusclupearum</name>
    <dbReference type="NCBI Taxonomy" id="2077146"/>
    <lineage>
        <taxon>Bacteria</taxon>
        <taxon>Pseudomonadati</taxon>
        <taxon>Pseudomonadota</taxon>
        <taxon>Betaproteobacteria</taxon>
        <taxon>Neisseriales</taxon>
        <taxon>Chromobacteriaceae</taxon>
        <taxon>Chromobacterium</taxon>
    </lineage>
</organism>
<dbReference type="SUPFAM" id="SSF158472">
    <property type="entry name" value="HAMP domain-like"/>
    <property type="match status" value="1"/>
</dbReference>
<dbReference type="InterPro" id="IPR000160">
    <property type="entry name" value="GGDEF_dom"/>
</dbReference>
<gene>
    <name evidence="9" type="ORF">C2134_09920</name>
</gene>
<feature type="transmembrane region" description="Helical" evidence="6">
    <location>
        <begin position="12"/>
        <end position="32"/>
    </location>
</feature>
<accession>A0A2K4MP07</accession>
<keyword evidence="5 6" id="KW-0472">Membrane</keyword>
<evidence type="ECO:0000256" key="6">
    <source>
        <dbReference type="SAM" id="Phobius"/>
    </source>
</evidence>
<dbReference type="PANTHER" id="PTHR46663:SF2">
    <property type="entry name" value="GGDEF DOMAIN-CONTAINING PROTEIN"/>
    <property type="match status" value="1"/>
</dbReference>
<name>A0A2K4MP07_9NEIS</name>
<dbReference type="RefSeq" id="WP_103319671.1">
    <property type="nucleotide sequence ID" value="NZ_PPTF01000035.1"/>
</dbReference>
<dbReference type="SMART" id="SM00304">
    <property type="entry name" value="HAMP"/>
    <property type="match status" value="1"/>
</dbReference>
<dbReference type="Pfam" id="PF02743">
    <property type="entry name" value="dCache_1"/>
    <property type="match status" value="1"/>
</dbReference>
<evidence type="ECO:0000256" key="4">
    <source>
        <dbReference type="ARBA" id="ARBA00022989"/>
    </source>
</evidence>
<dbReference type="CDD" id="cd06225">
    <property type="entry name" value="HAMP"/>
    <property type="match status" value="1"/>
</dbReference>
<keyword evidence="4 6" id="KW-1133">Transmembrane helix</keyword>
<protein>
    <submittedName>
        <fullName evidence="9">GGDEF domain-containing protein</fullName>
    </submittedName>
</protein>
<dbReference type="InterPro" id="IPR033479">
    <property type="entry name" value="dCache_1"/>
</dbReference>
<reference evidence="9 10" key="1">
    <citation type="submission" date="2018-01" db="EMBL/GenBank/DDBJ databases">
        <title>Genomic Sequence of Chromobacterium MWU13-2610 from wild cranberry bogs within the Cape Cod National Seashore.</title>
        <authorList>
            <person name="O'Hara-Hanley K."/>
            <person name="Soby S."/>
            <person name="Harrison A."/>
        </authorList>
    </citation>
    <scope>NUCLEOTIDE SEQUENCE [LARGE SCALE GENOMIC DNA]</scope>
    <source>
        <strain evidence="9 10">MWU13-2610</strain>
    </source>
</reference>
<dbReference type="GO" id="GO:0007165">
    <property type="term" value="P:signal transduction"/>
    <property type="evidence" value="ECO:0007669"/>
    <property type="project" value="InterPro"/>
</dbReference>
<evidence type="ECO:0000256" key="3">
    <source>
        <dbReference type="ARBA" id="ARBA00022692"/>
    </source>
</evidence>
<dbReference type="Gene3D" id="6.10.340.10">
    <property type="match status" value="1"/>
</dbReference>
<keyword evidence="10" id="KW-1185">Reference proteome</keyword>
<keyword evidence="3 6" id="KW-0812">Transmembrane</keyword>
<dbReference type="FunFam" id="3.30.70.270:FF:000001">
    <property type="entry name" value="Diguanylate cyclase domain protein"/>
    <property type="match status" value="1"/>
</dbReference>
<evidence type="ECO:0000256" key="2">
    <source>
        <dbReference type="ARBA" id="ARBA00022475"/>
    </source>
</evidence>
<dbReference type="AlphaFoldDB" id="A0A2K4MP07"/>
<evidence type="ECO:0000259" key="8">
    <source>
        <dbReference type="PROSITE" id="PS50887"/>
    </source>
</evidence>
<keyword evidence="2" id="KW-1003">Cell membrane</keyword>
<dbReference type="InterPro" id="IPR043128">
    <property type="entry name" value="Rev_trsase/Diguanyl_cyclase"/>
</dbReference>
<feature type="domain" description="HAMP" evidence="7">
    <location>
        <begin position="312"/>
        <end position="365"/>
    </location>
</feature>
<dbReference type="EMBL" id="PPTF01000035">
    <property type="protein sequence ID" value="POA98813.1"/>
    <property type="molecule type" value="Genomic_DNA"/>
</dbReference>
<dbReference type="Gene3D" id="3.30.450.20">
    <property type="entry name" value="PAS domain"/>
    <property type="match status" value="1"/>
</dbReference>